<evidence type="ECO:0008006" key="3">
    <source>
        <dbReference type="Google" id="ProtNLM"/>
    </source>
</evidence>
<dbReference type="RefSeq" id="WP_338203124.1">
    <property type="nucleotide sequence ID" value="NZ_JAEKNR010000157.1"/>
</dbReference>
<evidence type="ECO:0000313" key="2">
    <source>
        <dbReference type="Proteomes" id="UP000612893"/>
    </source>
</evidence>
<organism evidence="1 2">
    <name type="scientific">Candidatus Nephthysia bennettiae</name>
    <dbReference type="NCBI Taxonomy" id="3127016"/>
    <lineage>
        <taxon>Bacteria</taxon>
        <taxon>Bacillati</taxon>
        <taxon>Candidatus Dormiibacterota</taxon>
        <taxon>Candidatus Dormibacteria</taxon>
        <taxon>Candidatus Dormibacterales</taxon>
        <taxon>Candidatus Dormibacteraceae</taxon>
        <taxon>Candidatus Nephthysia</taxon>
    </lineage>
</organism>
<protein>
    <recommendedName>
        <fullName evidence="3">Twin-arginine translocation signal domain-containing protein</fullName>
    </recommendedName>
</protein>
<comment type="caution">
    <text evidence="1">The sequence shown here is derived from an EMBL/GenBank/DDBJ whole genome shotgun (WGS) entry which is preliminary data.</text>
</comment>
<dbReference type="AlphaFoldDB" id="A0A934KAF1"/>
<dbReference type="Proteomes" id="UP000612893">
    <property type="component" value="Unassembled WGS sequence"/>
</dbReference>
<reference evidence="1" key="1">
    <citation type="submission" date="2020-10" db="EMBL/GenBank/DDBJ databases">
        <title>Ca. Dormibacterota MAGs.</title>
        <authorList>
            <person name="Montgomery K."/>
        </authorList>
    </citation>
    <scope>NUCLEOTIDE SEQUENCE [LARGE SCALE GENOMIC DNA]</scope>
    <source>
        <strain evidence="1">SC8812_S17_10</strain>
    </source>
</reference>
<evidence type="ECO:0000313" key="1">
    <source>
        <dbReference type="EMBL" id="MBJ7599581.1"/>
    </source>
</evidence>
<keyword evidence="2" id="KW-1185">Reference proteome</keyword>
<name>A0A934KAF1_9BACT</name>
<dbReference type="InterPro" id="IPR006311">
    <property type="entry name" value="TAT_signal"/>
</dbReference>
<proteinExistence type="predicted"/>
<accession>A0A934KAF1</accession>
<dbReference type="PROSITE" id="PS51318">
    <property type="entry name" value="TAT"/>
    <property type="match status" value="1"/>
</dbReference>
<gene>
    <name evidence="1" type="ORF">JF922_16075</name>
</gene>
<dbReference type="EMBL" id="JAEKNR010000157">
    <property type="protein sequence ID" value="MBJ7599581.1"/>
    <property type="molecule type" value="Genomic_DNA"/>
</dbReference>
<sequence length="101" mass="10203">MAALSRRRFLSRVPLVAAVGVAAAGGVGAVRSILPRAHAAAAADATGVAPLGEHLIVHIRDVASGEISVMAGTSEVVYRDADVVARLLRGAREAMPAGPGR</sequence>